<gene>
    <name evidence="6" type="ORF">ACM01_46465</name>
</gene>
<dbReference type="InterPro" id="IPR050091">
    <property type="entry name" value="PKS_NRPS_Biosynth_Enz"/>
</dbReference>
<evidence type="ECO:0000256" key="2">
    <source>
        <dbReference type="ARBA" id="ARBA00023268"/>
    </source>
</evidence>
<feature type="region of interest" description="Disordered" evidence="4">
    <location>
        <begin position="65"/>
        <end position="95"/>
    </location>
</feature>
<dbReference type="GO" id="GO:0004312">
    <property type="term" value="F:fatty acid synthase activity"/>
    <property type="evidence" value="ECO:0007669"/>
    <property type="project" value="TreeGrafter"/>
</dbReference>
<keyword evidence="2" id="KW-0511">Multifunctional enzyme</keyword>
<dbReference type="Proteomes" id="UP000037432">
    <property type="component" value="Unassembled WGS sequence"/>
</dbReference>
<dbReference type="GO" id="GO:0006633">
    <property type="term" value="P:fatty acid biosynthetic process"/>
    <property type="evidence" value="ECO:0007669"/>
    <property type="project" value="TreeGrafter"/>
</dbReference>
<dbReference type="PANTHER" id="PTHR43775:SF51">
    <property type="entry name" value="INACTIVE PHENOLPHTHIOCEROL SYNTHESIS POLYKETIDE SYNTHASE TYPE I PKS1-RELATED"/>
    <property type="match status" value="1"/>
</dbReference>
<reference evidence="6 7" key="1">
    <citation type="submission" date="2015-06" db="EMBL/GenBank/DDBJ databases">
        <authorList>
            <person name="Ju K.-S."/>
            <person name="Doroghazi J.R."/>
            <person name="Metcalf W.W."/>
        </authorList>
    </citation>
    <scope>NUCLEOTIDE SEQUENCE [LARGE SCALE GENOMIC DNA]</scope>
    <source>
        <strain evidence="6 7">NRRL 3414</strain>
    </source>
</reference>
<dbReference type="InterPro" id="IPR049900">
    <property type="entry name" value="PKS_mFAS_DH"/>
</dbReference>
<organism evidence="6 7">
    <name type="scientific">Streptomyces viridochromogenes</name>
    <dbReference type="NCBI Taxonomy" id="1938"/>
    <lineage>
        <taxon>Bacteria</taxon>
        <taxon>Bacillati</taxon>
        <taxon>Actinomycetota</taxon>
        <taxon>Actinomycetes</taxon>
        <taxon>Kitasatosporales</taxon>
        <taxon>Streptomycetaceae</taxon>
        <taxon>Streptomyces</taxon>
    </lineage>
</organism>
<proteinExistence type="predicted"/>
<dbReference type="SUPFAM" id="SSF51735">
    <property type="entry name" value="NAD(P)-binding Rossmann-fold domains"/>
    <property type="match status" value="1"/>
</dbReference>
<dbReference type="Pfam" id="PF14765">
    <property type="entry name" value="PS-DH"/>
    <property type="match status" value="1"/>
</dbReference>
<evidence type="ECO:0000256" key="3">
    <source>
        <dbReference type="PROSITE-ProRule" id="PRU01363"/>
    </source>
</evidence>
<keyword evidence="1" id="KW-0808">Transferase</keyword>
<name>A0A0J7YRI2_STRVR</name>
<dbReference type="InterPro" id="IPR042104">
    <property type="entry name" value="PKS_dehydratase_sf"/>
</dbReference>
<feature type="domain" description="PKS/mFAS DH" evidence="5">
    <location>
        <begin position="1"/>
        <end position="258"/>
    </location>
</feature>
<dbReference type="PROSITE" id="PS52019">
    <property type="entry name" value="PKS_MFAS_DH"/>
    <property type="match status" value="1"/>
</dbReference>
<dbReference type="SMART" id="SM00826">
    <property type="entry name" value="PKS_DH"/>
    <property type="match status" value="1"/>
</dbReference>
<feature type="non-terminal residue" evidence="6">
    <location>
        <position position="472"/>
    </location>
</feature>
<dbReference type="Pfam" id="PF21089">
    <property type="entry name" value="PKS_DH_N"/>
    <property type="match status" value="1"/>
</dbReference>
<evidence type="ECO:0000313" key="7">
    <source>
        <dbReference type="Proteomes" id="UP000037432"/>
    </source>
</evidence>
<feature type="active site" description="Proton donor; for dehydratase activity" evidence="3">
    <location>
        <position position="178"/>
    </location>
</feature>
<dbReference type="InterPro" id="IPR049551">
    <property type="entry name" value="PKS_DH_C"/>
</dbReference>
<dbReference type="Pfam" id="PF22953">
    <property type="entry name" value="SpnB_Rossmann"/>
    <property type="match status" value="1"/>
</dbReference>
<dbReference type="Gene3D" id="3.40.50.11460">
    <property type="match status" value="1"/>
</dbReference>
<feature type="active site" description="Proton acceptor; for dehydratase activity" evidence="3">
    <location>
        <position position="11"/>
    </location>
</feature>
<comment type="caution">
    <text evidence="6">The sequence shown here is derived from an EMBL/GenBank/DDBJ whole genome shotgun (WGS) entry which is preliminary data.</text>
</comment>
<feature type="region of interest" description="C-terminal hotdog fold" evidence="3">
    <location>
        <begin position="117"/>
        <end position="258"/>
    </location>
</feature>
<dbReference type="PANTHER" id="PTHR43775">
    <property type="entry name" value="FATTY ACID SYNTHASE"/>
    <property type="match status" value="1"/>
</dbReference>
<dbReference type="InterPro" id="IPR055123">
    <property type="entry name" value="SpnB-like_Rossmann"/>
</dbReference>
<evidence type="ECO:0000259" key="5">
    <source>
        <dbReference type="PROSITE" id="PS52019"/>
    </source>
</evidence>
<evidence type="ECO:0000313" key="6">
    <source>
        <dbReference type="EMBL" id="KMS66082.1"/>
    </source>
</evidence>
<dbReference type="InterPro" id="IPR020807">
    <property type="entry name" value="PKS_DH"/>
</dbReference>
<protein>
    <recommendedName>
        <fullName evidence="5">PKS/mFAS DH domain-containing protein</fullName>
    </recommendedName>
</protein>
<accession>A0A0J7YRI2</accession>
<dbReference type="Gene3D" id="3.10.129.110">
    <property type="entry name" value="Polyketide synthase dehydratase"/>
    <property type="match status" value="1"/>
</dbReference>
<dbReference type="EMBL" id="LFNT01000200">
    <property type="protein sequence ID" value="KMS66082.1"/>
    <property type="molecule type" value="Genomic_DNA"/>
</dbReference>
<feature type="region of interest" description="N-terminal hotdog fold" evidence="3">
    <location>
        <begin position="1"/>
        <end position="104"/>
    </location>
</feature>
<evidence type="ECO:0000256" key="4">
    <source>
        <dbReference type="SAM" id="MobiDB-lite"/>
    </source>
</evidence>
<evidence type="ECO:0000256" key="1">
    <source>
        <dbReference type="ARBA" id="ARBA00022679"/>
    </source>
</evidence>
<dbReference type="Gene3D" id="3.40.50.720">
    <property type="entry name" value="NAD(P)-binding Rossmann-like Domain"/>
    <property type="match status" value="1"/>
</dbReference>
<dbReference type="InterPro" id="IPR049552">
    <property type="entry name" value="PKS_DH_N"/>
</dbReference>
<dbReference type="AlphaFoldDB" id="A0A0J7YRI2"/>
<sequence length="472" mass="49422">SLTTHPWLADHAAGGTTLVPGAALTDLLIRAGDETGTSLLSELVIEAPLLIPTDGSVQIRVTVSEPDATGQRTAQVHSRPQDAAPGTPFARHASARLSQEAPAPDFDLTQWPPPGATPVPEAAQHAYGQLEKTGYGYGPAFRGLRAAWTLGPDVYAEVTLPEEAGRPEGYGLHPALLDACLHAGVFREREGGASEQPLMLPFAWNDVRLYATGATTLRVRLSFEGSDSVTVRLADATGAPVASVDSLVSRPVSGELGRGRGDASREQLFRVAWGPTSVKRQGAALDAVPVATAEDVRAVAEAGDAPEVLLLDVVGDDASAAEVRELTTRVLEVVQAWSTEPRLQDTRLLAVTHGAVAVTADEELSDLPAAAAAGLLRSAQAENPRRIVLIDTDDSARSLDALPDVLASGELHVAVRNGTILAPRLTRTLPSAGDRPLDPDGTILITGGTGTLGRLVAHHLITHHGARHLLLT</sequence>
<feature type="non-terminal residue" evidence="6">
    <location>
        <position position="1"/>
    </location>
</feature>
<dbReference type="PATRIC" id="fig|1938.3.peg.3007"/>
<dbReference type="InterPro" id="IPR036291">
    <property type="entry name" value="NAD(P)-bd_dom_sf"/>
</dbReference>
<dbReference type="RefSeq" id="WP_048587605.1">
    <property type="nucleotide sequence ID" value="NZ_LFNT01000200.1"/>
</dbReference>